<protein>
    <submittedName>
        <fullName evidence="2">Cupin domain-containing protein</fullName>
    </submittedName>
</protein>
<gene>
    <name evidence="2" type="ORF">ACFQ5M_01110</name>
</gene>
<proteinExistence type="predicted"/>
<dbReference type="Proteomes" id="UP001597267">
    <property type="component" value="Unassembled WGS sequence"/>
</dbReference>
<dbReference type="EMBL" id="JBHTOP010000002">
    <property type="protein sequence ID" value="MFD1670687.1"/>
    <property type="molecule type" value="Genomic_DNA"/>
</dbReference>
<feature type="domain" description="Cupin type-2" evidence="1">
    <location>
        <begin position="53"/>
        <end position="103"/>
    </location>
</feature>
<dbReference type="RefSeq" id="WP_125712398.1">
    <property type="nucleotide sequence ID" value="NZ_JBHTOP010000002.1"/>
</dbReference>
<organism evidence="2 3">
    <name type="scientific">Agrilactobacillus yilanensis</name>
    <dbReference type="NCBI Taxonomy" id="2485997"/>
    <lineage>
        <taxon>Bacteria</taxon>
        <taxon>Bacillati</taxon>
        <taxon>Bacillota</taxon>
        <taxon>Bacilli</taxon>
        <taxon>Lactobacillales</taxon>
        <taxon>Lactobacillaceae</taxon>
        <taxon>Agrilactobacillus</taxon>
    </lineage>
</organism>
<dbReference type="Pfam" id="PF07883">
    <property type="entry name" value="Cupin_2"/>
    <property type="match status" value="1"/>
</dbReference>
<dbReference type="InterPro" id="IPR013096">
    <property type="entry name" value="Cupin_2"/>
</dbReference>
<comment type="caution">
    <text evidence="2">The sequence shown here is derived from an EMBL/GenBank/DDBJ whole genome shotgun (WGS) entry which is preliminary data.</text>
</comment>
<keyword evidence="3" id="KW-1185">Reference proteome</keyword>
<sequence length="108" mass="12219">MKIEPSVLNLTDLVAYHEGRISSRSLNKKVPFNTAKMTLLALAADETISREQSDLHKFVLVIDGQVDIIFPNNEVFTLNVNDTLLIPKGTWHEFRAPKDCKLLQIEAE</sequence>
<dbReference type="InterPro" id="IPR011051">
    <property type="entry name" value="RmlC_Cupin_sf"/>
</dbReference>
<evidence type="ECO:0000313" key="2">
    <source>
        <dbReference type="EMBL" id="MFD1670687.1"/>
    </source>
</evidence>
<dbReference type="SUPFAM" id="SSF51182">
    <property type="entry name" value="RmlC-like cupins"/>
    <property type="match status" value="1"/>
</dbReference>
<evidence type="ECO:0000259" key="1">
    <source>
        <dbReference type="Pfam" id="PF07883"/>
    </source>
</evidence>
<evidence type="ECO:0000313" key="3">
    <source>
        <dbReference type="Proteomes" id="UP001597267"/>
    </source>
</evidence>
<name>A0ABW4J6T7_9LACO</name>
<accession>A0ABW4J6T7</accession>
<dbReference type="InterPro" id="IPR014710">
    <property type="entry name" value="RmlC-like_jellyroll"/>
</dbReference>
<reference evidence="3" key="1">
    <citation type="journal article" date="2019" name="Int. J. Syst. Evol. Microbiol.">
        <title>The Global Catalogue of Microorganisms (GCM) 10K type strain sequencing project: providing services to taxonomists for standard genome sequencing and annotation.</title>
        <authorList>
            <consortium name="The Broad Institute Genomics Platform"/>
            <consortium name="The Broad Institute Genome Sequencing Center for Infectious Disease"/>
            <person name="Wu L."/>
            <person name="Ma J."/>
        </authorList>
    </citation>
    <scope>NUCLEOTIDE SEQUENCE [LARGE SCALE GENOMIC DNA]</scope>
    <source>
        <strain evidence="3">CCM 8896</strain>
    </source>
</reference>
<dbReference type="Gene3D" id="2.60.120.10">
    <property type="entry name" value="Jelly Rolls"/>
    <property type="match status" value="1"/>
</dbReference>